<evidence type="ECO:0000256" key="3">
    <source>
        <dbReference type="ARBA" id="ARBA00022679"/>
    </source>
</evidence>
<dbReference type="SUPFAM" id="SSF81301">
    <property type="entry name" value="Nucleotidyltransferase"/>
    <property type="match status" value="1"/>
</dbReference>
<dbReference type="InterPro" id="IPR043519">
    <property type="entry name" value="NT_sf"/>
</dbReference>
<dbReference type="GO" id="GO:0046872">
    <property type="term" value="F:metal ion binding"/>
    <property type="evidence" value="ECO:0007669"/>
    <property type="project" value="UniProtKB-KW"/>
</dbReference>
<keyword evidence="6" id="KW-0547">Nucleotide-binding</keyword>
<evidence type="ECO:0000256" key="6">
    <source>
        <dbReference type="ARBA" id="ARBA00022741"/>
    </source>
</evidence>
<protein>
    <submittedName>
        <fullName evidence="11">Nucleotidyltransferase</fullName>
    </submittedName>
</protein>
<evidence type="ECO:0000256" key="1">
    <source>
        <dbReference type="ARBA" id="ARBA00001946"/>
    </source>
</evidence>
<proteinExistence type="inferred from homology"/>
<comment type="cofactor">
    <cofactor evidence="1">
        <name>Mg(2+)</name>
        <dbReference type="ChEBI" id="CHEBI:18420"/>
    </cofactor>
</comment>
<dbReference type="PANTHER" id="PTHR33571:SF12">
    <property type="entry name" value="BSL3053 PROTEIN"/>
    <property type="match status" value="1"/>
</dbReference>
<dbReference type="InterPro" id="IPR052038">
    <property type="entry name" value="Type-VII_TA_antitoxin"/>
</dbReference>
<evidence type="ECO:0000256" key="7">
    <source>
        <dbReference type="ARBA" id="ARBA00022840"/>
    </source>
</evidence>
<feature type="domain" description="Polymerase nucleotidyl transferase" evidence="10">
    <location>
        <begin position="12"/>
        <end position="95"/>
    </location>
</feature>
<dbReference type="Proteomes" id="UP001144297">
    <property type="component" value="Unassembled WGS sequence"/>
</dbReference>
<dbReference type="Pfam" id="PF01909">
    <property type="entry name" value="NTP_transf_2"/>
    <property type="match status" value="1"/>
</dbReference>
<dbReference type="EMBL" id="BSDX01000001">
    <property type="protein sequence ID" value="GLI52357.1"/>
    <property type="molecule type" value="Genomic_DNA"/>
</dbReference>
<evidence type="ECO:0000313" key="11">
    <source>
        <dbReference type="EMBL" id="GLI52357.1"/>
    </source>
</evidence>
<dbReference type="InterPro" id="IPR002934">
    <property type="entry name" value="Polymerase_NTP_transf_dom"/>
</dbReference>
<evidence type="ECO:0000256" key="8">
    <source>
        <dbReference type="ARBA" id="ARBA00022842"/>
    </source>
</evidence>
<evidence type="ECO:0000313" key="12">
    <source>
        <dbReference type="Proteomes" id="UP001144297"/>
    </source>
</evidence>
<keyword evidence="7" id="KW-0067">ATP-binding</keyword>
<gene>
    <name evidence="11" type="ORF">TISLANDTSLP1_00500</name>
</gene>
<evidence type="ECO:0000256" key="4">
    <source>
        <dbReference type="ARBA" id="ARBA00022695"/>
    </source>
</evidence>
<dbReference type="PANTHER" id="PTHR33571">
    <property type="entry name" value="SSL8005 PROTEIN"/>
    <property type="match status" value="1"/>
</dbReference>
<evidence type="ECO:0000256" key="2">
    <source>
        <dbReference type="ARBA" id="ARBA00022649"/>
    </source>
</evidence>
<sequence>MNEKLKEVIAKLKSLEKEIKEEYKAEIIGIFGSYARGEDRNGSDIDILVRFKDGATLFDFVGLANFLEEKLGMKVDVVSERALRPELEENILKDVVTI</sequence>
<keyword evidence="8" id="KW-0460">Magnesium</keyword>
<dbReference type="GO" id="GO:0005524">
    <property type="term" value="F:ATP binding"/>
    <property type="evidence" value="ECO:0007669"/>
    <property type="project" value="UniProtKB-KW"/>
</dbReference>
<organism evidence="11 12">
    <name type="scientific">Thermodesulfovibrio yellowstonii</name>
    <dbReference type="NCBI Taxonomy" id="28262"/>
    <lineage>
        <taxon>Bacteria</taxon>
        <taxon>Pseudomonadati</taxon>
        <taxon>Nitrospirota</taxon>
        <taxon>Thermodesulfovibrionia</taxon>
        <taxon>Thermodesulfovibrionales</taxon>
        <taxon>Thermodesulfovibrionaceae</taxon>
        <taxon>Thermodesulfovibrio</taxon>
    </lineage>
</organism>
<accession>A0A9W6GEI6</accession>
<keyword evidence="2" id="KW-1277">Toxin-antitoxin system</keyword>
<keyword evidence="4" id="KW-0548">Nucleotidyltransferase</keyword>
<keyword evidence="5" id="KW-0479">Metal-binding</keyword>
<evidence type="ECO:0000259" key="10">
    <source>
        <dbReference type="Pfam" id="PF01909"/>
    </source>
</evidence>
<dbReference type="Gene3D" id="3.30.460.10">
    <property type="entry name" value="Beta Polymerase, domain 2"/>
    <property type="match status" value="1"/>
</dbReference>
<comment type="similarity">
    <text evidence="9">Belongs to the MntA antitoxin family.</text>
</comment>
<keyword evidence="3" id="KW-0808">Transferase</keyword>
<dbReference type="AlphaFoldDB" id="A0A9W6GEI6"/>
<keyword evidence="12" id="KW-1185">Reference proteome</keyword>
<dbReference type="GO" id="GO:0016779">
    <property type="term" value="F:nucleotidyltransferase activity"/>
    <property type="evidence" value="ECO:0007669"/>
    <property type="project" value="UniProtKB-KW"/>
</dbReference>
<name>A0A9W6GEI6_9BACT</name>
<evidence type="ECO:0000256" key="9">
    <source>
        <dbReference type="ARBA" id="ARBA00038276"/>
    </source>
</evidence>
<reference evidence="11" key="1">
    <citation type="submission" date="2022-12" db="EMBL/GenBank/DDBJ databases">
        <title>Reference genome sequencing for broad-spectrum identification of bacterial and archaeal isolates by mass spectrometry.</title>
        <authorList>
            <person name="Sekiguchi Y."/>
            <person name="Tourlousse D.M."/>
        </authorList>
    </citation>
    <scope>NUCLEOTIDE SEQUENCE</scope>
    <source>
        <strain evidence="11">TSL-P1</strain>
    </source>
</reference>
<dbReference type="CDD" id="cd05403">
    <property type="entry name" value="NT_KNTase_like"/>
    <property type="match status" value="1"/>
</dbReference>
<evidence type="ECO:0000256" key="5">
    <source>
        <dbReference type="ARBA" id="ARBA00022723"/>
    </source>
</evidence>
<comment type="caution">
    <text evidence="11">The sequence shown here is derived from an EMBL/GenBank/DDBJ whole genome shotgun (WGS) entry which is preliminary data.</text>
</comment>